<dbReference type="InterPro" id="IPR043502">
    <property type="entry name" value="DNA/RNA_pol_sf"/>
</dbReference>
<evidence type="ECO:0000313" key="3">
    <source>
        <dbReference type="Proteomes" id="UP001054857"/>
    </source>
</evidence>
<name>A0AAD3DTL1_9CHLO</name>
<comment type="caution">
    <text evidence="2">The sequence shown here is derived from an EMBL/GenBank/DDBJ whole genome shotgun (WGS) entry which is preliminary data.</text>
</comment>
<proteinExistence type="predicted"/>
<evidence type="ECO:0000313" key="2">
    <source>
        <dbReference type="EMBL" id="GFR47741.1"/>
    </source>
</evidence>
<feature type="coiled-coil region" evidence="1">
    <location>
        <begin position="125"/>
        <end position="167"/>
    </location>
</feature>
<sequence>MVSSHAGSNGGARTLPQWCLVTHDLKRFARQCAAAGVRVPAPPHYRQYFDTLAATYVFNSELFKPPGSSIIKPDSVHRMSEFLSCPPYAVVHDAMQEKLYGGGGDGASDPRVAAVAETVHNVMCYLRLQQEMREARQEAERQAREMRMKMEEEKGNANEQQQQQQQLVLDPCDLILEVEIPVQVVLAEMEMAGFGVDLPAMQQLHDDAKKEMSKLVSEVGHLVNKPSVNIATPEAKKWLLFDLLRLDEAAQAAGEELEVTEKG</sequence>
<accession>A0AAD3DTL1</accession>
<evidence type="ECO:0000256" key="1">
    <source>
        <dbReference type="SAM" id="Coils"/>
    </source>
</evidence>
<keyword evidence="1" id="KW-0175">Coiled coil</keyword>
<dbReference type="SUPFAM" id="SSF56672">
    <property type="entry name" value="DNA/RNA polymerases"/>
    <property type="match status" value="1"/>
</dbReference>
<feature type="non-terminal residue" evidence="2">
    <location>
        <position position="1"/>
    </location>
</feature>
<reference evidence="2 3" key="1">
    <citation type="journal article" date="2021" name="Sci. Rep.">
        <title>Genome sequencing of the multicellular alga Astrephomene provides insights into convergent evolution of germ-soma differentiation.</title>
        <authorList>
            <person name="Yamashita S."/>
            <person name="Yamamoto K."/>
            <person name="Matsuzaki R."/>
            <person name="Suzuki S."/>
            <person name="Yamaguchi H."/>
            <person name="Hirooka S."/>
            <person name="Minakuchi Y."/>
            <person name="Miyagishima S."/>
            <person name="Kawachi M."/>
            <person name="Toyoda A."/>
            <person name="Nozaki H."/>
        </authorList>
    </citation>
    <scope>NUCLEOTIDE SEQUENCE [LARGE SCALE GENOMIC DNA]</scope>
    <source>
        <strain evidence="2 3">NIES-4017</strain>
    </source>
</reference>
<organism evidence="2 3">
    <name type="scientific">Astrephomene gubernaculifera</name>
    <dbReference type="NCBI Taxonomy" id="47775"/>
    <lineage>
        <taxon>Eukaryota</taxon>
        <taxon>Viridiplantae</taxon>
        <taxon>Chlorophyta</taxon>
        <taxon>core chlorophytes</taxon>
        <taxon>Chlorophyceae</taxon>
        <taxon>CS clade</taxon>
        <taxon>Chlamydomonadales</taxon>
        <taxon>Astrephomenaceae</taxon>
        <taxon>Astrephomene</taxon>
    </lineage>
</organism>
<dbReference type="Proteomes" id="UP001054857">
    <property type="component" value="Unassembled WGS sequence"/>
</dbReference>
<dbReference type="EMBL" id="BMAR01000019">
    <property type="protein sequence ID" value="GFR47741.1"/>
    <property type="molecule type" value="Genomic_DNA"/>
</dbReference>
<protein>
    <submittedName>
        <fullName evidence="2">Uncharacterized protein</fullName>
    </submittedName>
</protein>
<keyword evidence="3" id="KW-1185">Reference proteome</keyword>
<gene>
    <name evidence="2" type="ORF">Agub_g9506</name>
</gene>
<dbReference type="AlphaFoldDB" id="A0AAD3DTL1"/>